<comment type="cofactor">
    <cofactor evidence="2">
        <name>Fe cation</name>
        <dbReference type="ChEBI" id="CHEBI:24875"/>
    </cofactor>
</comment>
<evidence type="ECO:0000256" key="2">
    <source>
        <dbReference type="PIRSR" id="PIRSR601501-1"/>
    </source>
</evidence>
<keyword evidence="1" id="KW-0560">Oxidoreductase</keyword>
<proteinExistence type="predicted"/>
<dbReference type="GO" id="GO:0016651">
    <property type="term" value="F:oxidoreductase activity, acting on NAD(P)H"/>
    <property type="evidence" value="ECO:0007669"/>
    <property type="project" value="InterPro"/>
</dbReference>
<dbReference type="STRING" id="1797291.A2V47_01380"/>
<feature type="binding site" evidence="2">
    <location>
        <position position="369"/>
    </location>
    <ligand>
        <name>Ni(2+)</name>
        <dbReference type="ChEBI" id="CHEBI:49786"/>
    </ligand>
</feature>
<keyword evidence="2" id="KW-0479">Metal-binding</keyword>
<dbReference type="PANTHER" id="PTHR43485:SF1">
    <property type="entry name" value="FORMATE HYDROGENLYASE SUBUNIT 5-RELATED"/>
    <property type="match status" value="1"/>
</dbReference>
<dbReference type="GO" id="GO:0051287">
    <property type="term" value="F:NAD binding"/>
    <property type="evidence" value="ECO:0007669"/>
    <property type="project" value="InterPro"/>
</dbReference>
<evidence type="ECO:0000313" key="5">
    <source>
        <dbReference type="Proteomes" id="UP000177701"/>
    </source>
</evidence>
<dbReference type="Gene3D" id="1.10.645.10">
    <property type="entry name" value="Cytochrome-c3 Hydrogenase, chain B"/>
    <property type="match status" value="1"/>
</dbReference>
<comment type="caution">
    <text evidence="4">The sequence shown here is derived from an EMBL/GenBank/DDBJ whole genome shotgun (WGS) entry which is preliminary data.</text>
</comment>
<feature type="binding site" evidence="2">
    <location>
        <position position="69"/>
    </location>
    <ligand>
        <name>Fe cation</name>
        <dbReference type="ChEBI" id="CHEBI:24875"/>
    </ligand>
</feature>
<dbReference type="Pfam" id="PF00374">
    <property type="entry name" value="NiFeSe_Hases"/>
    <property type="match status" value="1"/>
</dbReference>
<keyword evidence="2" id="KW-0533">Nickel</keyword>
<dbReference type="GO" id="GO:0016151">
    <property type="term" value="F:nickel cation binding"/>
    <property type="evidence" value="ECO:0007669"/>
    <property type="project" value="InterPro"/>
</dbReference>
<dbReference type="InterPro" id="IPR018194">
    <property type="entry name" value="Ni-dep_hyd_lsu_Ni_BS"/>
</dbReference>
<reference evidence="4 5" key="1">
    <citation type="journal article" date="2016" name="Nat. Commun.">
        <title>Thousands of microbial genomes shed light on interconnected biogeochemical processes in an aquifer system.</title>
        <authorList>
            <person name="Anantharaman K."/>
            <person name="Brown C.T."/>
            <person name="Hug L.A."/>
            <person name="Sharon I."/>
            <person name="Castelle C.J."/>
            <person name="Probst A.J."/>
            <person name="Thomas B.C."/>
            <person name="Singh A."/>
            <person name="Wilkins M.J."/>
            <person name="Karaoz U."/>
            <person name="Brodie E.L."/>
            <person name="Williams K.H."/>
            <person name="Hubbard S.S."/>
            <person name="Banfield J.F."/>
        </authorList>
    </citation>
    <scope>NUCLEOTIDE SEQUENCE [LARGE SCALE GENOMIC DNA]</scope>
</reference>
<comment type="cofactor">
    <cofactor evidence="2">
        <name>Ni(2+)</name>
        <dbReference type="ChEBI" id="CHEBI:49786"/>
    </cofactor>
</comment>
<protein>
    <submittedName>
        <fullName evidence="4">NADH dehydrogenase</fullName>
    </submittedName>
</protein>
<name>A0A1F5AD07_9BACT</name>
<organism evidence="4 5">
    <name type="scientific">Candidatus Sediminicultor quintus</name>
    <dbReference type="NCBI Taxonomy" id="1797291"/>
    <lineage>
        <taxon>Bacteria</taxon>
        <taxon>Pseudomonadati</taxon>
        <taxon>Atribacterota</taxon>
        <taxon>Candidatus Phoenicimicrobiia</taxon>
        <taxon>Candidatus Pheonicimicrobiales</taxon>
        <taxon>Candidatus Phoenicimicrobiaceae</taxon>
        <taxon>Candidatus Sediminicultor</taxon>
    </lineage>
</organism>
<dbReference type="InterPro" id="IPR052197">
    <property type="entry name" value="ComplexI_49kDa-like"/>
</dbReference>
<feature type="binding site" evidence="2">
    <location>
        <position position="47"/>
    </location>
    <ligand>
        <name>Mg(2+)</name>
        <dbReference type="ChEBI" id="CHEBI:18420"/>
    </ligand>
</feature>
<dbReference type="SUPFAM" id="SSF56762">
    <property type="entry name" value="HydB/Nqo4-like"/>
    <property type="match status" value="1"/>
</dbReference>
<dbReference type="InterPro" id="IPR001501">
    <property type="entry name" value="Ni-dep_hyd_lsu"/>
</dbReference>
<evidence type="ECO:0000313" key="4">
    <source>
        <dbReference type="EMBL" id="OGD15814.1"/>
    </source>
</evidence>
<gene>
    <name evidence="4" type="ORF">A2V47_01380</name>
</gene>
<feature type="binding site" evidence="2">
    <location>
        <position position="66"/>
    </location>
    <ligand>
        <name>Ni(2+)</name>
        <dbReference type="ChEBI" id="CHEBI:49786"/>
    </ligand>
</feature>
<keyword evidence="2" id="KW-0460">Magnesium</keyword>
<feature type="binding site" evidence="2">
    <location>
        <position position="372"/>
    </location>
    <ligand>
        <name>Fe cation</name>
        <dbReference type="ChEBI" id="CHEBI:24875"/>
    </ligand>
</feature>
<dbReference type="GO" id="GO:0008901">
    <property type="term" value="F:ferredoxin hydrogenase activity"/>
    <property type="evidence" value="ECO:0007669"/>
    <property type="project" value="InterPro"/>
</dbReference>
<feature type="domain" description="NADH-quinone oxidoreductase subunit D" evidence="3">
    <location>
        <begin position="120"/>
        <end position="375"/>
    </location>
</feature>
<dbReference type="Pfam" id="PF00346">
    <property type="entry name" value="Complex1_49kDa"/>
    <property type="match status" value="1"/>
</dbReference>
<dbReference type="InterPro" id="IPR001135">
    <property type="entry name" value="NADH_Q_OxRdtase_suD"/>
</dbReference>
<dbReference type="InterPro" id="IPR029014">
    <property type="entry name" value="NiFe-Hase_large"/>
</dbReference>
<sequence>MNKKTYSIPIGPVHPSLKEPMTFNFEIYGERIEKVNLAPGDNHRGIEFMGRQRNPIQIIYLAERICGICSAAHPFAFCQAVENAAGIEVPERAQYIRVIIAELERIHSHILWAGVAAHELGFDSVLYLSWRAREEVLDLLEYLTGNRINYGIFMIGGVRRDISEEQLPRIRETLEYYKDIYGKIEDIFLNDPTIAFRTKNVGVLTKEDALHLCAVGPTTRASGIKKDVRQDQPYSAYADLNVEAITPDVFSGEVNGDVYDRIIVRLLELVQSIQIIEQCLDNMPSGEIIAEKKLVKLLNQLKKAKGEGVGRVEAPRGECIHYVKLNESELPEVWKARAPTYNNLMTWVPMLIDQQIADIPIVIASIDPCIACMDRVTILNKNNGQKSMLTKKDLHELSVQKTRRITP</sequence>
<dbReference type="AlphaFoldDB" id="A0A1F5AD07"/>
<dbReference type="PROSITE" id="PS00507">
    <property type="entry name" value="NI_HGENASE_L_1"/>
    <property type="match status" value="1"/>
</dbReference>
<evidence type="ECO:0000256" key="1">
    <source>
        <dbReference type="ARBA" id="ARBA00023002"/>
    </source>
</evidence>
<feature type="binding site" evidence="2">
    <location>
        <position position="69"/>
    </location>
    <ligand>
        <name>Ni(2+)</name>
        <dbReference type="ChEBI" id="CHEBI:49786"/>
    </ligand>
</feature>
<evidence type="ECO:0000259" key="3">
    <source>
        <dbReference type="Pfam" id="PF00346"/>
    </source>
</evidence>
<dbReference type="EMBL" id="MEYH01000047">
    <property type="protein sequence ID" value="OGD15814.1"/>
    <property type="molecule type" value="Genomic_DNA"/>
</dbReference>
<dbReference type="GO" id="GO:0048038">
    <property type="term" value="F:quinone binding"/>
    <property type="evidence" value="ECO:0007669"/>
    <property type="project" value="InterPro"/>
</dbReference>
<dbReference type="Proteomes" id="UP000177701">
    <property type="component" value="Unassembled WGS sequence"/>
</dbReference>
<accession>A0A1F5AD07</accession>
<keyword evidence="2" id="KW-0408">Iron</keyword>
<dbReference type="PANTHER" id="PTHR43485">
    <property type="entry name" value="HYDROGENASE-4 COMPONENT G"/>
    <property type="match status" value="1"/>
</dbReference>